<proteinExistence type="predicted"/>
<organism evidence="1">
    <name type="scientific">uncultured Caudovirales phage</name>
    <dbReference type="NCBI Taxonomy" id="2100421"/>
    <lineage>
        <taxon>Viruses</taxon>
        <taxon>Duplodnaviria</taxon>
        <taxon>Heunggongvirae</taxon>
        <taxon>Uroviricota</taxon>
        <taxon>Caudoviricetes</taxon>
        <taxon>Peduoviridae</taxon>
        <taxon>Maltschvirus</taxon>
        <taxon>Maltschvirus maltsch</taxon>
    </lineage>
</organism>
<reference evidence="1" key="1">
    <citation type="submission" date="2020-04" db="EMBL/GenBank/DDBJ databases">
        <authorList>
            <person name="Chiriac C."/>
            <person name="Salcher M."/>
            <person name="Ghai R."/>
            <person name="Kavagutti S V."/>
        </authorList>
    </citation>
    <scope>NUCLEOTIDE SEQUENCE</scope>
</reference>
<evidence type="ECO:0000313" key="1">
    <source>
        <dbReference type="EMBL" id="CAB4143556.1"/>
    </source>
</evidence>
<name>A0A6J5MET5_9CAUD</name>
<gene>
    <name evidence="1" type="ORF">UFOVP449_218</name>
</gene>
<sequence length="78" mass="9060">MGWVNIDIDIDDVLSGMSRRELQSLVDDLYEDGYAPTKLEKQAEATDDFSQACQKLIGQGWRMTREEEEFIINLSKRF</sequence>
<protein>
    <submittedName>
        <fullName evidence="1">Uncharacterized protein</fullName>
    </submittedName>
</protein>
<dbReference type="EMBL" id="LR796420">
    <property type="protein sequence ID" value="CAB4143556.1"/>
    <property type="molecule type" value="Genomic_DNA"/>
</dbReference>
<accession>A0A6J5MET5</accession>